<gene>
    <name evidence="8" type="ORF">NE857_31000</name>
</gene>
<comment type="similarity">
    <text evidence="2">Belongs to the DsbD family.</text>
</comment>
<evidence type="ECO:0000313" key="9">
    <source>
        <dbReference type="Proteomes" id="UP001055940"/>
    </source>
</evidence>
<evidence type="ECO:0000256" key="6">
    <source>
        <dbReference type="SAM" id="Phobius"/>
    </source>
</evidence>
<keyword evidence="4 6" id="KW-1133">Transmembrane helix</keyword>
<feature type="transmembrane region" description="Helical" evidence="6">
    <location>
        <begin position="113"/>
        <end position="139"/>
    </location>
</feature>
<evidence type="ECO:0000313" key="8">
    <source>
        <dbReference type="EMBL" id="USY19616.1"/>
    </source>
</evidence>
<keyword evidence="9" id="KW-1185">Reference proteome</keyword>
<proteinExistence type="inferred from homology"/>
<evidence type="ECO:0000259" key="7">
    <source>
        <dbReference type="Pfam" id="PF02683"/>
    </source>
</evidence>
<evidence type="ECO:0000256" key="5">
    <source>
        <dbReference type="ARBA" id="ARBA00023136"/>
    </source>
</evidence>
<feature type="transmembrane region" description="Helical" evidence="6">
    <location>
        <begin position="151"/>
        <end position="172"/>
    </location>
</feature>
<name>A0ABY5D930_9ACTN</name>
<evidence type="ECO:0000256" key="3">
    <source>
        <dbReference type="ARBA" id="ARBA00022692"/>
    </source>
</evidence>
<feature type="transmembrane region" description="Helical" evidence="6">
    <location>
        <begin position="251"/>
        <end position="271"/>
    </location>
</feature>
<evidence type="ECO:0000256" key="2">
    <source>
        <dbReference type="ARBA" id="ARBA00006143"/>
    </source>
</evidence>
<keyword evidence="5 6" id="KW-0472">Membrane</keyword>
<evidence type="ECO:0000256" key="4">
    <source>
        <dbReference type="ARBA" id="ARBA00022989"/>
    </source>
</evidence>
<organism evidence="8 9">
    <name type="scientific">Nocardiopsis exhalans</name>
    <dbReference type="NCBI Taxonomy" id="163604"/>
    <lineage>
        <taxon>Bacteria</taxon>
        <taxon>Bacillati</taxon>
        <taxon>Actinomycetota</taxon>
        <taxon>Actinomycetes</taxon>
        <taxon>Streptosporangiales</taxon>
        <taxon>Nocardiopsidaceae</taxon>
        <taxon>Nocardiopsis</taxon>
    </lineage>
</organism>
<dbReference type="RefSeq" id="WP_254418812.1">
    <property type="nucleotide sequence ID" value="NZ_BAAAJB010000072.1"/>
</dbReference>
<keyword evidence="3 6" id="KW-0812">Transmembrane</keyword>
<sequence>MDIGFVAALLGGLLALLSPCSALLLPSFFAYAFRDTGRLLLRTVVFYAGLCLTLVPLGAGSAMVSVLFHGHRDTLIAVAGGLIIAFGIAQILGLGFTWGVLAKAQSRFAGGKGNLSVLGLGAVYGLAGFCSGPILGAVLTVAATGTPGRGMLLMAAYGLGMVLPMFFLALLWDHYDLGRRRWLRGRTVQMGPLRTHTTALLSGGLFVGIGVLFVAFDGTASMTSLPGAGWMDDAAYRAQGVLSQLGSGTDLVALVALAAAVTAVVAGTLLARRRDRAQESEEQEERAADRAE</sequence>
<dbReference type="PANTHER" id="PTHR31272:SF4">
    <property type="entry name" value="CYTOCHROME C-TYPE BIOGENESIS PROTEIN HI_1454-RELATED"/>
    <property type="match status" value="1"/>
</dbReference>
<feature type="transmembrane region" description="Helical" evidence="6">
    <location>
        <begin position="44"/>
        <end position="68"/>
    </location>
</feature>
<feature type="transmembrane region" description="Helical" evidence="6">
    <location>
        <begin position="6"/>
        <end position="32"/>
    </location>
</feature>
<dbReference type="Pfam" id="PF02683">
    <property type="entry name" value="DsbD_TM"/>
    <property type="match status" value="1"/>
</dbReference>
<reference evidence="8" key="1">
    <citation type="submission" date="2022-06" db="EMBL/GenBank/DDBJ databases">
        <authorList>
            <person name="Ping M."/>
        </authorList>
    </citation>
    <scope>NUCLEOTIDE SEQUENCE</scope>
    <source>
        <strain evidence="8">JCM11759T</strain>
    </source>
</reference>
<comment type="subcellular location">
    <subcellularLocation>
        <location evidence="1">Membrane</location>
        <topology evidence="1">Multi-pass membrane protein</topology>
    </subcellularLocation>
</comment>
<feature type="domain" description="Cytochrome C biogenesis protein transmembrane" evidence="7">
    <location>
        <begin position="7"/>
        <end position="170"/>
    </location>
</feature>
<dbReference type="InterPro" id="IPR003834">
    <property type="entry name" value="Cyt_c_assmbl_TM_dom"/>
</dbReference>
<protein>
    <submittedName>
        <fullName evidence="8">Cytochrome c biogenesis CcdA family protein</fullName>
    </submittedName>
</protein>
<dbReference type="PANTHER" id="PTHR31272">
    <property type="entry name" value="CYTOCHROME C-TYPE BIOGENESIS PROTEIN HI_1454-RELATED"/>
    <property type="match status" value="1"/>
</dbReference>
<feature type="transmembrane region" description="Helical" evidence="6">
    <location>
        <begin position="74"/>
        <end position="101"/>
    </location>
</feature>
<dbReference type="Proteomes" id="UP001055940">
    <property type="component" value="Chromosome"/>
</dbReference>
<dbReference type="EMBL" id="CP099837">
    <property type="protein sequence ID" value="USY19616.1"/>
    <property type="molecule type" value="Genomic_DNA"/>
</dbReference>
<feature type="transmembrane region" description="Helical" evidence="6">
    <location>
        <begin position="193"/>
        <end position="216"/>
    </location>
</feature>
<accession>A0ABY5D930</accession>
<evidence type="ECO:0000256" key="1">
    <source>
        <dbReference type="ARBA" id="ARBA00004141"/>
    </source>
</evidence>
<dbReference type="InterPro" id="IPR051790">
    <property type="entry name" value="Cytochrome_c-biogenesis_DsbD"/>
</dbReference>